<evidence type="ECO:0000256" key="2">
    <source>
        <dbReference type="ARBA" id="ARBA00010869"/>
    </source>
</evidence>
<dbReference type="GO" id="GO:0006565">
    <property type="term" value="P:L-serine catabolic process"/>
    <property type="evidence" value="ECO:0007669"/>
    <property type="project" value="TreeGrafter"/>
</dbReference>
<dbReference type="SUPFAM" id="SSF53686">
    <property type="entry name" value="Tryptophan synthase beta subunit-like PLP-dependent enzymes"/>
    <property type="match status" value="1"/>
</dbReference>
<comment type="similarity">
    <text evidence="2">Belongs to the serine/threonine dehydratase family.</text>
</comment>
<dbReference type="GO" id="GO:0006567">
    <property type="term" value="P:L-threonine catabolic process"/>
    <property type="evidence" value="ECO:0007669"/>
    <property type="project" value="TreeGrafter"/>
</dbReference>
<comment type="cofactor">
    <cofactor evidence="1">
        <name>pyridoxal 5'-phosphate</name>
        <dbReference type="ChEBI" id="CHEBI:597326"/>
    </cofactor>
</comment>
<dbReference type="InterPro" id="IPR001926">
    <property type="entry name" value="TrpB-like_PALP"/>
</dbReference>
<accession>A0A4R6RLL2</accession>
<feature type="domain" description="Tryptophan synthase beta chain-like PALP" evidence="5">
    <location>
        <begin position="15"/>
        <end position="299"/>
    </location>
</feature>
<comment type="caution">
    <text evidence="6">The sequence shown here is derived from an EMBL/GenBank/DDBJ whole genome shotgun (WGS) entry which is preliminary data.</text>
</comment>
<organism evidence="6 7">
    <name type="scientific">Oharaeibacter diazotrophicus</name>
    <dbReference type="NCBI Taxonomy" id="1920512"/>
    <lineage>
        <taxon>Bacteria</taxon>
        <taxon>Pseudomonadati</taxon>
        <taxon>Pseudomonadota</taxon>
        <taxon>Alphaproteobacteria</taxon>
        <taxon>Hyphomicrobiales</taxon>
        <taxon>Pleomorphomonadaceae</taxon>
        <taxon>Oharaeibacter</taxon>
    </lineage>
</organism>
<evidence type="ECO:0000256" key="3">
    <source>
        <dbReference type="ARBA" id="ARBA00022898"/>
    </source>
</evidence>
<evidence type="ECO:0000313" key="6">
    <source>
        <dbReference type="EMBL" id="TDP87551.1"/>
    </source>
</evidence>
<dbReference type="FunFam" id="3.40.50.1100:FF:000005">
    <property type="entry name" value="Threonine dehydratase catabolic"/>
    <property type="match status" value="1"/>
</dbReference>
<dbReference type="Gene3D" id="3.40.50.1100">
    <property type="match status" value="2"/>
</dbReference>
<dbReference type="PANTHER" id="PTHR48078">
    <property type="entry name" value="THREONINE DEHYDRATASE, MITOCHONDRIAL-RELATED"/>
    <property type="match status" value="1"/>
</dbReference>
<name>A0A4R6RLL2_9HYPH</name>
<dbReference type="AlphaFoldDB" id="A0A4R6RLL2"/>
<evidence type="ECO:0000256" key="4">
    <source>
        <dbReference type="ARBA" id="ARBA00023239"/>
    </source>
</evidence>
<dbReference type="OrthoDB" id="9811476at2"/>
<dbReference type="NCBIfam" id="NF006094">
    <property type="entry name" value="PRK08246.1"/>
    <property type="match status" value="1"/>
</dbReference>
<dbReference type="InterPro" id="IPR050147">
    <property type="entry name" value="Ser/Thr_Dehydratase"/>
</dbReference>
<dbReference type="Pfam" id="PF00291">
    <property type="entry name" value="PALP"/>
    <property type="match status" value="1"/>
</dbReference>
<dbReference type="InterPro" id="IPR036052">
    <property type="entry name" value="TrpB-like_PALP_sf"/>
</dbReference>
<dbReference type="EMBL" id="SNXY01000006">
    <property type="protein sequence ID" value="TDP87551.1"/>
    <property type="molecule type" value="Genomic_DNA"/>
</dbReference>
<dbReference type="PANTHER" id="PTHR48078:SF6">
    <property type="entry name" value="L-THREONINE DEHYDRATASE CATABOLIC TDCB"/>
    <property type="match status" value="1"/>
</dbReference>
<gene>
    <name evidence="6" type="ORF">EDD54_1449</name>
</gene>
<evidence type="ECO:0000256" key="1">
    <source>
        <dbReference type="ARBA" id="ARBA00001933"/>
    </source>
</evidence>
<reference evidence="6 7" key="1">
    <citation type="submission" date="2019-03" db="EMBL/GenBank/DDBJ databases">
        <title>Genomic Encyclopedia of Type Strains, Phase IV (KMG-IV): sequencing the most valuable type-strain genomes for metagenomic binning, comparative biology and taxonomic classification.</title>
        <authorList>
            <person name="Goeker M."/>
        </authorList>
    </citation>
    <scope>NUCLEOTIDE SEQUENCE [LARGE SCALE GENOMIC DNA]</scope>
    <source>
        <strain evidence="6 7">DSM 102969</strain>
    </source>
</reference>
<keyword evidence="3" id="KW-0663">Pyridoxal phosphate</keyword>
<dbReference type="GO" id="GO:0009097">
    <property type="term" value="P:isoleucine biosynthetic process"/>
    <property type="evidence" value="ECO:0007669"/>
    <property type="project" value="TreeGrafter"/>
</dbReference>
<keyword evidence="7" id="KW-1185">Reference proteome</keyword>
<keyword evidence="4 6" id="KW-0456">Lyase</keyword>
<protein>
    <submittedName>
        <fullName evidence="6">L-threonine ammonia-lyase</fullName>
    </submittedName>
</protein>
<dbReference type="RefSeq" id="WP_126535337.1">
    <property type="nucleotide sequence ID" value="NZ_BSPM01000008.1"/>
</dbReference>
<evidence type="ECO:0000259" key="5">
    <source>
        <dbReference type="Pfam" id="PF00291"/>
    </source>
</evidence>
<evidence type="ECO:0000313" key="7">
    <source>
        <dbReference type="Proteomes" id="UP000294547"/>
    </source>
</evidence>
<sequence length="309" mass="31505">MVTPDDIRAAAERIRPWIRRTPVIRPGEGAFGLPFDLTLKLELFQHTGSFKPRGAFNNLLTRDVPAAGVAAASGGNHGAAVAYAAARLGYPATIFVPEISSPAKIAAIRAHGAELVVEGARYDDALARCEAHRAATGAIGVHAFDADETIAGQGTVALEWLEQAPDLDTLLVAVGGGGLIAGIAAFSAGSVRVVAVEPRDSRALQAALEAGGPVDVPVAGVAADSLGARNVGARVYAIAARHVAAAVTVSDEAILEARRRLWRDLRIVAEPGGATALAALVEGAYVPAADERVGVLVCGGNTDPATVAG</sequence>
<dbReference type="GO" id="GO:0003941">
    <property type="term" value="F:L-serine ammonia-lyase activity"/>
    <property type="evidence" value="ECO:0007669"/>
    <property type="project" value="TreeGrafter"/>
</dbReference>
<dbReference type="GO" id="GO:0004794">
    <property type="term" value="F:threonine deaminase activity"/>
    <property type="evidence" value="ECO:0007669"/>
    <property type="project" value="TreeGrafter"/>
</dbReference>
<proteinExistence type="inferred from homology"/>
<dbReference type="Proteomes" id="UP000294547">
    <property type="component" value="Unassembled WGS sequence"/>
</dbReference>